<dbReference type="STRING" id="716928.GCA_000261485_04819"/>
<evidence type="ECO:0000313" key="3">
    <source>
        <dbReference type="Proteomes" id="UP000217211"/>
    </source>
</evidence>
<evidence type="ECO:0000259" key="1">
    <source>
        <dbReference type="Pfam" id="PF04233"/>
    </source>
</evidence>
<name>A0A249P9B3_9HYPH</name>
<organism evidence="2 3">
    <name type="scientific">Sinorhizobium sojae CCBAU 05684</name>
    <dbReference type="NCBI Taxonomy" id="716928"/>
    <lineage>
        <taxon>Bacteria</taxon>
        <taxon>Pseudomonadati</taxon>
        <taxon>Pseudomonadota</taxon>
        <taxon>Alphaproteobacteria</taxon>
        <taxon>Hyphomicrobiales</taxon>
        <taxon>Rhizobiaceae</taxon>
        <taxon>Sinorhizobium/Ensifer group</taxon>
        <taxon>Sinorhizobium</taxon>
    </lineage>
</organism>
<dbReference type="RefSeq" id="WP_034858688.1">
    <property type="nucleotide sequence ID" value="NZ_AJQT01000109.1"/>
</dbReference>
<accession>A0A249P9B3</accession>
<keyword evidence="3" id="KW-1185">Reference proteome</keyword>
<gene>
    <name evidence="2" type="ORF">SJ05684_c10540</name>
</gene>
<reference evidence="2 3" key="1">
    <citation type="submission" date="2017-08" db="EMBL/GenBank/DDBJ databases">
        <title>Multipartite genome sequences of Sinorhizobium species nodulating soybeans.</title>
        <authorList>
            <person name="Tian C.F."/>
        </authorList>
    </citation>
    <scope>NUCLEOTIDE SEQUENCE [LARGE SCALE GENOMIC DNA]</scope>
    <source>
        <strain evidence="2 3">CCBAU 05684</strain>
    </source>
</reference>
<dbReference type="InterPro" id="IPR017029">
    <property type="entry name" value="Phage_head_put"/>
</dbReference>
<dbReference type="AlphaFoldDB" id="A0A249P9B3"/>
<dbReference type="Proteomes" id="UP000217211">
    <property type="component" value="Chromosome"/>
</dbReference>
<feature type="domain" description="Phage head morphogenesis" evidence="1">
    <location>
        <begin position="148"/>
        <end position="258"/>
    </location>
</feature>
<dbReference type="Pfam" id="PF04233">
    <property type="entry name" value="Phage_Mu_F"/>
    <property type="match status" value="1"/>
</dbReference>
<proteinExistence type="predicted"/>
<dbReference type="EMBL" id="CP023067">
    <property type="protein sequence ID" value="ASY62511.1"/>
    <property type="molecule type" value="Genomic_DNA"/>
</dbReference>
<dbReference type="NCBIfam" id="TIGR01641">
    <property type="entry name" value="phageSPP1_gp7"/>
    <property type="match status" value="1"/>
</dbReference>
<dbReference type="PIRSF" id="PIRSF034565">
    <property type="entry name" value="UCP034565"/>
    <property type="match status" value="1"/>
</dbReference>
<dbReference type="OrthoDB" id="8614104at2"/>
<evidence type="ECO:0000313" key="2">
    <source>
        <dbReference type="EMBL" id="ASY62511.1"/>
    </source>
</evidence>
<protein>
    <submittedName>
        <fullName evidence="2">Phage protein</fullName>
    </submittedName>
</protein>
<sequence>MATANEEALDASVRHQIGILRYSSSVVRKVVSLLNKVDDRLVNEIARRGVGDQGFTQRRLELLLDSVRAIIAEAYGKATTALNDELKDLSTYERDFQLNMLGRSIPVRFDFIKPTSAQLYAAVTARPFNGLLLRDWYKDLEAGAYRRLRDSIRMGYVEGRTTDQIVRDIRGTRAQRYKDGILEISRRGAEATVRTAINHTATVARNETYKANSDVIKGVVWVATLDHRTTAVCRGRDGKVYPLDSGPRPPAHINCRSSTAPVLKSWKEMGINLKEAPEGTRASMDGQVPASMTYSDWLRKQPKEVQDDILGVAKAKLFRSGGLTLDRFVDAKGHEYTLAELAKRESEAFAKAGIDR</sequence>
<dbReference type="KEGG" id="esj:SJ05684_c10540"/>
<dbReference type="InterPro" id="IPR006528">
    <property type="entry name" value="Phage_head_morphogenesis_dom"/>
</dbReference>
<dbReference type="eggNOG" id="COG2369">
    <property type="taxonomic scope" value="Bacteria"/>
</dbReference>